<keyword evidence="5 9" id="KW-0808">Transferase</keyword>
<dbReference type="Gene3D" id="3.40.50.11720">
    <property type="entry name" value="3-Deoxy-D-manno-octulosonic-acid transferase, N-terminal domain"/>
    <property type="match status" value="1"/>
</dbReference>
<dbReference type="GO" id="GO:0043842">
    <property type="term" value="F:Kdo transferase activity"/>
    <property type="evidence" value="ECO:0007669"/>
    <property type="project" value="UniProtKB-EC"/>
</dbReference>
<protein>
    <recommendedName>
        <fullName evidence="4 9">3-deoxy-D-manno-octulosonic acid transferase</fullName>
        <shortName evidence="9">Kdo transferase</shortName>
        <ecNumber evidence="3 9">2.4.99.12</ecNumber>
    </recommendedName>
    <alternativeName>
        <fullName evidence="6 9">Lipid IV(A) 3-deoxy-D-manno-octulosonic acid transferase</fullName>
    </alternativeName>
</protein>
<comment type="catalytic activity">
    <reaction evidence="7 9">
        <text>lipid IVA (E. coli) + CMP-3-deoxy-beta-D-manno-octulosonate = alpha-Kdo-(2-&gt;6)-lipid IVA (E. coli) + CMP + H(+)</text>
        <dbReference type="Rhea" id="RHEA:28066"/>
        <dbReference type="ChEBI" id="CHEBI:15378"/>
        <dbReference type="ChEBI" id="CHEBI:58603"/>
        <dbReference type="ChEBI" id="CHEBI:60364"/>
        <dbReference type="ChEBI" id="CHEBI:60377"/>
        <dbReference type="ChEBI" id="CHEBI:85987"/>
        <dbReference type="EC" id="2.4.99.12"/>
    </reaction>
</comment>
<evidence type="ECO:0000256" key="8">
    <source>
        <dbReference type="PIRSR" id="PIRSR639901-1"/>
    </source>
</evidence>
<comment type="pathway">
    <text evidence="2 9">Bacterial outer membrane biogenesis; LPS core biosynthesis.</text>
</comment>
<feature type="transmembrane region" description="Helical" evidence="9">
    <location>
        <begin position="12"/>
        <end position="32"/>
    </location>
</feature>
<dbReference type="InterPro" id="IPR007507">
    <property type="entry name" value="Glycos_transf_N"/>
</dbReference>
<evidence type="ECO:0000256" key="2">
    <source>
        <dbReference type="ARBA" id="ARBA00004713"/>
    </source>
</evidence>
<evidence type="ECO:0000259" key="10">
    <source>
        <dbReference type="Pfam" id="PF04413"/>
    </source>
</evidence>
<evidence type="ECO:0000256" key="4">
    <source>
        <dbReference type="ARBA" id="ARBA00019077"/>
    </source>
</evidence>
<evidence type="ECO:0000256" key="5">
    <source>
        <dbReference type="ARBA" id="ARBA00022679"/>
    </source>
</evidence>
<feature type="domain" description="3-deoxy-D-manno-octulosonic-acid transferase N-terminal" evidence="10">
    <location>
        <begin position="44"/>
        <end position="221"/>
    </location>
</feature>
<evidence type="ECO:0000256" key="6">
    <source>
        <dbReference type="ARBA" id="ARBA00031445"/>
    </source>
</evidence>
<keyword evidence="9" id="KW-1133">Transmembrane helix</keyword>
<dbReference type="InterPro" id="IPR039901">
    <property type="entry name" value="Kdotransferase"/>
</dbReference>
<evidence type="ECO:0000256" key="7">
    <source>
        <dbReference type="ARBA" id="ARBA00049183"/>
    </source>
</evidence>
<keyword evidence="9" id="KW-1003">Cell membrane</keyword>
<feature type="active site" description="Proton acceptor" evidence="8">
    <location>
        <position position="69"/>
    </location>
</feature>
<evidence type="ECO:0000313" key="11">
    <source>
        <dbReference type="EMBL" id="THH36727.1"/>
    </source>
</evidence>
<dbReference type="InterPro" id="IPR038107">
    <property type="entry name" value="Glycos_transf_N_sf"/>
</dbReference>
<keyword evidence="9" id="KW-0812">Transmembrane</keyword>
<keyword evidence="9" id="KW-0472">Membrane</keyword>
<comment type="function">
    <text evidence="1 9">Involved in lipopolysaccharide (LPS) biosynthesis. Catalyzes the transfer of 3-deoxy-D-manno-octulosonate (Kdo) residue(s) from CMP-Kdo to lipid IV(A), the tetraacyldisaccharide-1,4'-bisphosphate precursor of lipid A.</text>
</comment>
<comment type="caution">
    <text evidence="11">The sequence shown here is derived from an EMBL/GenBank/DDBJ whole genome shotgun (WGS) entry which is preliminary data.</text>
</comment>
<dbReference type="OrthoDB" id="9789797at2"/>
<dbReference type="GO" id="GO:0009245">
    <property type="term" value="P:lipid A biosynthetic process"/>
    <property type="evidence" value="ECO:0007669"/>
    <property type="project" value="TreeGrafter"/>
</dbReference>
<dbReference type="PANTHER" id="PTHR42755:SF1">
    <property type="entry name" value="3-DEOXY-D-MANNO-OCTULOSONIC ACID TRANSFERASE, MITOCHONDRIAL-RELATED"/>
    <property type="match status" value="1"/>
</dbReference>
<keyword evidence="9" id="KW-0448">Lipopolysaccharide biosynthesis</keyword>
<accession>A0A4S4NDW2</accession>
<dbReference type="PANTHER" id="PTHR42755">
    <property type="entry name" value="3-DEOXY-MANNO-OCTULOSONATE CYTIDYLYLTRANSFERASE"/>
    <property type="match status" value="1"/>
</dbReference>
<comment type="subcellular location">
    <subcellularLocation>
        <location evidence="9">Cell membrane</location>
    </subcellularLocation>
</comment>
<evidence type="ECO:0000256" key="3">
    <source>
        <dbReference type="ARBA" id="ARBA00012621"/>
    </source>
</evidence>
<dbReference type="AlphaFoldDB" id="A0A4S4NDW2"/>
<keyword evidence="12" id="KW-1185">Reference proteome</keyword>
<proteinExistence type="inferred from homology"/>
<dbReference type="Proteomes" id="UP000306602">
    <property type="component" value="Unassembled WGS sequence"/>
</dbReference>
<organism evidence="11 12">
    <name type="scientific">Aliishimia ponticola</name>
    <dbReference type="NCBI Taxonomy" id="2499833"/>
    <lineage>
        <taxon>Bacteria</taxon>
        <taxon>Pseudomonadati</taxon>
        <taxon>Pseudomonadota</taxon>
        <taxon>Alphaproteobacteria</taxon>
        <taxon>Rhodobacterales</taxon>
        <taxon>Paracoccaceae</taxon>
        <taxon>Aliishimia</taxon>
    </lineage>
</organism>
<evidence type="ECO:0000256" key="9">
    <source>
        <dbReference type="RuleBase" id="RU365103"/>
    </source>
</evidence>
<evidence type="ECO:0000256" key="1">
    <source>
        <dbReference type="ARBA" id="ARBA00003394"/>
    </source>
</evidence>
<evidence type="ECO:0000313" key="12">
    <source>
        <dbReference type="Proteomes" id="UP000306602"/>
    </source>
</evidence>
<sequence>MNSFPSTRLRFFMVFWRLVWVVGLPIILIYLWRRGRRDPLYAKHMAERFGQYAPVSGEHVWIHAVSLGEMRSALPLTRALLDRGEQVVTTHFTPAGRRETERAFPDEVASGQLRPVWVPFDDRRAYRRFFKTFRPKYGLVMEVELWPGMIMSCHAQGVPLYQCNGQYPTRSFERDRDKWLSRVQLVPGLAGAMVKNKVQADRFRSIGQTNVAITGELRFDQAVPETQRHAADRVRPRLAGSRPVVTFASVVKGEDAAFLKAMRMALTHAEETGAPRPFFVYVPRAPERFDQTTELLENAALNTIRRSMALNDAFDPASDMSGADVLLGDSLGEMFFYLGLSDQVVVGGGFVAQGSHNIIEPLVMHKPVIVGPEIWTIEFPAYEAIEAGVCRQLSADDLGPALSQPAPQPDINGFLATHGGSVDKILAAIDAFQTGKGAA</sequence>
<dbReference type="RefSeq" id="WP_136462328.1">
    <property type="nucleotide sequence ID" value="NZ_SRKY01000002.1"/>
</dbReference>
<dbReference type="GO" id="GO:0005886">
    <property type="term" value="C:plasma membrane"/>
    <property type="evidence" value="ECO:0007669"/>
    <property type="project" value="UniProtKB-SubCell"/>
</dbReference>
<dbReference type="Gene3D" id="3.40.50.2000">
    <property type="entry name" value="Glycogen Phosphorylase B"/>
    <property type="match status" value="1"/>
</dbReference>
<gene>
    <name evidence="11" type="ORF">E4Z66_07205</name>
</gene>
<dbReference type="Pfam" id="PF04413">
    <property type="entry name" value="Glycos_transf_N"/>
    <property type="match status" value="1"/>
</dbReference>
<dbReference type="EC" id="2.4.99.12" evidence="3 9"/>
<dbReference type="GO" id="GO:0009244">
    <property type="term" value="P:lipopolysaccharide core region biosynthetic process"/>
    <property type="evidence" value="ECO:0007669"/>
    <property type="project" value="UniProtKB-UniRule"/>
</dbReference>
<comment type="similarity">
    <text evidence="9">Belongs to the glycosyltransferase group 1 family.</text>
</comment>
<reference evidence="11 12" key="1">
    <citation type="submission" date="2019-04" db="EMBL/GenBank/DDBJ databases">
        <title>Shimia ponticola sp. nov., isolated from seawater.</title>
        <authorList>
            <person name="Kim Y.-O."/>
            <person name="Yoon J.-H."/>
        </authorList>
    </citation>
    <scope>NUCLEOTIDE SEQUENCE [LARGE SCALE GENOMIC DNA]</scope>
    <source>
        <strain evidence="11 12">MYP11</strain>
    </source>
</reference>
<dbReference type="EMBL" id="SRKY01000002">
    <property type="protein sequence ID" value="THH36727.1"/>
    <property type="molecule type" value="Genomic_DNA"/>
</dbReference>
<name>A0A4S4NDW2_9RHOB</name>
<dbReference type="UniPathway" id="UPA00958"/>